<dbReference type="PANTHER" id="PTHR24282">
    <property type="entry name" value="CYTOCHROME P450 FAMILY MEMBER"/>
    <property type="match status" value="1"/>
</dbReference>
<feature type="transmembrane region" description="Helical" evidence="12">
    <location>
        <begin position="6"/>
        <end position="30"/>
    </location>
</feature>
<evidence type="ECO:0000256" key="12">
    <source>
        <dbReference type="SAM" id="Phobius"/>
    </source>
</evidence>
<dbReference type="InterPro" id="IPR001128">
    <property type="entry name" value="Cyt_P450"/>
</dbReference>
<dbReference type="PRINTS" id="PR00463">
    <property type="entry name" value="EP450I"/>
</dbReference>
<dbReference type="AlphaFoldDB" id="A0ABD3JQ53"/>
<dbReference type="PRINTS" id="PR00385">
    <property type="entry name" value="P450"/>
</dbReference>
<keyword evidence="9" id="KW-0408">Iron</keyword>
<keyword evidence="14" id="KW-1185">Reference proteome</keyword>
<comment type="subcellular location">
    <subcellularLocation>
        <location evidence="2">Membrane</location>
        <topology evidence="2">Single-pass membrane protein</topology>
    </subcellularLocation>
</comment>
<reference evidence="13 14" key="1">
    <citation type="submission" date="2024-11" db="EMBL/GenBank/DDBJ databases">
        <title>Chromosome-level genome assembly of Eucalyptus globulus Labill. provides insights into its genome evolution.</title>
        <authorList>
            <person name="Li X."/>
        </authorList>
    </citation>
    <scope>NUCLEOTIDE SEQUENCE [LARGE SCALE GENOMIC DNA]</scope>
    <source>
        <strain evidence="13">CL2024</strain>
        <tissue evidence="13">Fresh tender leaves</tissue>
    </source>
</reference>
<evidence type="ECO:0000256" key="9">
    <source>
        <dbReference type="ARBA" id="ARBA00023004"/>
    </source>
</evidence>
<keyword evidence="4" id="KW-0349">Heme</keyword>
<dbReference type="EMBL" id="JBJKBG010000008">
    <property type="protein sequence ID" value="KAL3725685.1"/>
    <property type="molecule type" value="Genomic_DNA"/>
</dbReference>
<dbReference type="Pfam" id="PF00067">
    <property type="entry name" value="p450"/>
    <property type="match status" value="2"/>
</dbReference>
<keyword evidence="7 12" id="KW-1133">Transmembrane helix</keyword>
<sequence length="385" mass="43268">MDSDFGNTLVALALVIVLGLSIRLNALLVLKPQRLRTLLRRQGIRGPPVSFLIGNISEIKKSQLTAENAASLFPSFEQWRVRCERGPLVGWGILTFNGCAWAHQRKIIAPELFMDKVKGLIPLITESTVTLLESWKRRTETEGGTADVKIDHHMRSFSADVISRACFESNFSRGEDIFHKLRQLQEAMAKNYLRTGIPGMRATEAWALEKEVRSLILRVVKERKEATGKKNLLQMVLEGTKNSDLSPCGTNSFIVDNCKNIHLAGYETTAVSATRCLMLLASNPEWKTRVRTGVLQICGNRFPDADMLCRMKQLPHLYMPFGVCPRVCLGQNLAMVELKILISVVLCNFAFCLSTKYTRSPALRLVIEPEHGVELQVRKLEAMPF</sequence>
<keyword evidence="6" id="KW-0479">Metal-binding</keyword>
<evidence type="ECO:0000256" key="6">
    <source>
        <dbReference type="ARBA" id="ARBA00022723"/>
    </source>
</evidence>
<comment type="similarity">
    <text evidence="3">Belongs to the cytochrome P450 family.</text>
</comment>
<dbReference type="InterPro" id="IPR036396">
    <property type="entry name" value="Cyt_P450_sf"/>
</dbReference>
<dbReference type="Gene3D" id="1.10.630.10">
    <property type="entry name" value="Cytochrome P450"/>
    <property type="match status" value="2"/>
</dbReference>
<gene>
    <name evidence="13" type="ORF">ACJRO7_030679</name>
</gene>
<dbReference type="Proteomes" id="UP001634007">
    <property type="component" value="Unassembled WGS sequence"/>
</dbReference>
<evidence type="ECO:0000256" key="8">
    <source>
        <dbReference type="ARBA" id="ARBA00023002"/>
    </source>
</evidence>
<evidence type="ECO:0000313" key="13">
    <source>
        <dbReference type="EMBL" id="KAL3725685.1"/>
    </source>
</evidence>
<evidence type="ECO:0008006" key="15">
    <source>
        <dbReference type="Google" id="ProtNLM"/>
    </source>
</evidence>
<dbReference type="InterPro" id="IPR002401">
    <property type="entry name" value="Cyt_P450_E_grp-I"/>
</dbReference>
<proteinExistence type="inferred from homology"/>
<keyword evidence="10" id="KW-0503">Monooxygenase</keyword>
<name>A0ABD3JQ53_EUCGL</name>
<protein>
    <recommendedName>
        <fullName evidence="15">Cytochrome P450</fullName>
    </recommendedName>
</protein>
<organism evidence="13 14">
    <name type="scientific">Eucalyptus globulus</name>
    <name type="common">Tasmanian blue gum</name>
    <dbReference type="NCBI Taxonomy" id="34317"/>
    <lineage>
        <taxon>Eukaryota</taxon>
        <taxon>Viridiplantae</taxon>
        <taxon>Streptophyta</taxon>
        <taxon>Embryophyta</taxon>
        <taxon>Tracheophyta</taxon>
        <taxon>Spermatophyta</taxon>
        <taxon>Magnoliopsida</taxon>
        <taxon>eudicotyledons</taxon>
        <taxon>Gunneridae</taxon>
        <taxon>Pentapetalae</taxon>
        <taxon>rosids</taxon>
        <taxon>malvids</taxon>
        <taxon>Myrtales</taxon>
        <taxon>Myrtaceae</taxon>
        <taxon>Myrtoideae</taxon>
        <taxon>Eucalypteae</taxon>
        <taxon>Eucalyptus</taxon>
    </lineage>
</organism>
<dbReference type="InterPro" id="IPR050665">
    <property type="entry name" value="Cytochrome_P450_Monooxygen"/>
</dbReference>
<keyword evidence="11 12" id="KW-0472">Membrane</keyword>
<evidence type="ECO:0000256" key="5">
    <source>
        <dbReference type="ARBA" id="ARBA00022692"/>
    </source>
</evidence>
<dbReference type="PANTHER" id="PTHR24282:SF196">
    <property type="entry name" value="CYTOCHROME P450 714C2"/>
    <property type="match status" value="1"/>
</dbReference>
<keyword evidence="5 12" id="KW-0812">Transmembrane</keyword>
<evidence type="ECO:0000256" key="1">
    <source>
        <dbReference type="ARBA" id="ARBA00001971"/>
    </source>
</evidence>
<dbReference type="GO" id="GO:0004497">
    <property type="term" value="F:monooxygenase activity"/>
    <property type="evidence" value="ECO:0007669"/>
    <property type="project" value="UniProtKB-KW"/>
</dbReference>
<accession>A0ABD3JQ53</accession>
<keyword evidence="8" id="KW-0560">Oxidoreductase</keyword>
<evidence type="ECO:0000256" key="11">
    <source>
        <dbReference type="ARBA" id="ARBA00023136"/>
    </source>
</evidence>
<evidence type="ECO:0000256" key="10">
    <source>
        <dbReference type="ARBA" id="ARBA00023033"/>
    </source>
</evidence>
<evidence type="ECO:0000256" key="2">
    <source>
        <dbReference type="ARBA" id="ARBA00004167"/>
    </source>
</evidence>
<dbReference type="GO" id="GO:0046872">
    <property type="term" value="F:metal ion binding"/>
    <property type="evidence" value="ECO:0007669"/>
    <property type="project" value="UniProtKB-KW"/>
</dbReference>
<dbReference type="GO" id="GO:0016020">
    <property type="term" value="C:membrane"/>
    <property type="evidence" value="ECO:0007669"/>
    <property type="project" value="UniProtKB-SubCell"/>
</dbReference>
<evidence type="ECO:0000256" key="4">
    <source>
        <dbReference type="ARBA" id="ARBA00022617"/>
    </source>
</evidence>
<comment type="caution">
    <text evidence="13">The sequence shown here is derived from an EMBL/GenBank/DDBJ whole genome shotgun (WGS) entry which is preliminary data.</text>
</comment>
<dbReference type="SUPFAM" id="SSF48264">
    <property type="entry name" value="Cytochrome P450"/>
    <property type="match status" value="1"/>
</dbReference>
<evidence type="ECO:0000256" key="3">
    <source>
        <dbReference type="ARBA" id="ARBA00010617"/>
    </source>
</evidence>
<evidence type="ECO:0000256" key="7">
    <source>
        <dbReference type="ARBA" id="ARBA00022989"/>
    </source>
</evidence>
<comment type="cofactor">
    <cofactor evidence="1">
        <name>heme</name>
        <dbReference type="ChEBI" id="CHEBI:30413"/>
    </cofactor>
</comment>
<evidence type="ECO:0000313" key="14">
    <source>
        <dbReference type="Proteomes" id="UP001634007"/>
    </source>
</evidence>